<evidence type="ECO:0000313" key="3">
    <source>
        <dbReference type="WBParaSite" id="SMUV_0000846601-mRNA-1"/>
    </source>
</evidence>
<dbReference type="WBParaSite" id="SMUV_0000846601-mRNA-1">
    <property type="protein sequence ID" value="SMUV_0000846601-mRNA-1"/>
    <property type="gene ID" value="SMUV_0000846601"/>
</dbReference>
<keyword evidence="2" id="KW-1185">Reference proteome</keyword>
<dbReference type="Proteomes" id="UP000046393">
    <property type="component" value="Unplaced"/>
</dbReference>
<feature type="compositionally biased region" description="Basic and acidic residues" evidence="1">
    <location>
        <begin position="46"/>
        <end position="67"/>
    </location>
</feature>
<sequence>MISKSSSLESVDDSWIFESLGATLSNFLMYRFAGTSDASESSDVFKSSENEAKNCNPKKEVTKESPKDAITPSERYQFVKNMYSLIVTARAQINKLKAENRLLENRLDANFLTRCPSCLRRFDVRKNMIKPSYVKVLKARNTLELTFDNMERLEEWIQLNSLENNRDGLPVLMEDTKHPTFASTGSLLADVKRQL</sequence>
<reference evidence="3" key="1">
    <citation type="submission" date="2017-02" db="UniProtKB">
        <authorList>
            <consortium name="WormBaseParasite"/>
        </authorList>
    </citation>
    <scope>IDENTIFICATION</scope>
</reference>
<accession>A0A0N5AUD3</accession>
<organism evidence="2 3">
    <name type="scientific">Syphacia muris</name>
    <dbReference type="NCBI Taxonomy" id="451379"/>
    <lineage>
        <taxon>Eukaryota</taxon>
        <taxon>Metazoa</taxon>
        <taxon>Ecdysozoa</taxon>
        <taxon>Nematoda</taxon>
        <taxon>Chromadorea</taxon>
        <taxon>Rhabditida</taxon>
        <taxon>Spirurina</taxon>
        <taxon>Oxyuridomorpha</taxon>
        <taxon>Oxyuroidea</taxon>
        <taxon>Oxyuridae</taxon>
        <taxon>Syphacia</taxon>
    </lineage>
</organism>
<protein>
    <submittedName>
        <fullName evidence="3">Uncharacterized protein</fullName>
    </submittedName>
</protein>
<feature type="region of interest" description="Disordered" evidence="1">
    <location>
        <begin position="41"/>
        <end position="67"/>
    </location>
</feature>
<dbReference type="AlphaFoldDB" id="A0A0N5AUD3"/>
<evidence type="ECO:0000256" key="1">
    <source>
        <dbReference type="SAM" id="MobiDB-lite"/>
    </source>
</evidence>
<proteinExistence type="predicted"/>
<name>A0A0N5AUD3_9BILA</name>
<evidence type="ECO:0000313" key="2">
    <source>
        <dbReference type="Proteomes" id="UP000046393"/>
    </source>
</evidence>